<reference evidence="3 4" key="2">
    <citation type="submission" date="2018-11" db="EMBL/GenBank/DDBJ databases">
        <authorList>
            <consortium name="Pathogen Informatics"/>
        </authorList>
    </citation>
    <scope>NUCLEOTIDE SEQUENCE [LARGE SCALE GENOMIC DNA]</scope>
</reference>
<dbReference type="EMBL" id="UYRR01001987">
    <property type="protein sequence ID" value="VDK19162.1"/>
    <property type="molecule type" value="Genomic_DNA"/>
</dbReference>
<feature type="region of interest" description="Disordered" evidence="2">
    <location>
        <begin position="35"/>
        <end position="57"/>
    </location>
</feature>
<dbReference type="Pfam" id="PF01391">
    <property type="entry name" value="Collagen"/>
    <property type="match status" value="1"/>
</dbReference>
<proteinExistence type="predicted"/>
<dbReference type="OrthoDB" id="5865530at2759"/>
<evidence type="ECO:0000256" key="1">
    <source>
        <dbReference type="ARBA" id="ARBA00022737"/>
    </source>
</evidence>
<dbReference type="InterPro" id="IPR008160">
    <property type="entry name" value="Collagen"/>
</dbReference>
<keyword evidence="4" id="KW-1185">Reference proteome</keyword>
<evidence type="ECO:0000313" key="5">
    <source>
        <dbReference type="WBParaSite" id="ASIM_0000186401-mRNA-1"/>
    </source>
</evidence>
<dbReference type="WBParaSite" id="ASIM_0000186401-mRNA-1">
    <property type="protein sequence ID" value="ASIM_0000186401-mRNA-1"/>
    <property type="gene ID" value="ASIM_0000186401"/>
</dbReference>
<dbReference type="AlphaFoldDB" id="A0A0M3J2V2"/>
<reference evidence="5" key="1">
    <citation type="submission" date="2017-02" db="UniProtKB">
        <authorList>
            <consortium name="WormBaseParasite"/>
        </authorList>
    </citation>
    <scope>IDENTIFICATION</scope>
</reference>
<protein>
    <submittedName>
        <fullName evidence="5">MEC-5 (inferred by orthology to a C. elegans protein)</fullName>
    </submittedName>
</protein>
<sequence>MPGAPGLQGNKNCILPHYPILFSGLTGPIGPPGQIGLPGLKGDMGNPGFPGAKGDPGKDGLPGLPGWLVSDKGYCILALGNCPPSFTQISAYQAHVDNYRFGDYTLVKNAGEGAREEQFALRVHACCK</sequence>
<organism evidence="5">
    <name type="scientific">Anisakis simplex</name>
    <name type="common">Herring worm</name>
    <dbReference type="NCBI Taxonomy" id="6269"/>
    <lineage>
        <taxon>Eukaryota</taxon>
        <taxon>Metazoa</taxon>
        <taxon>Ecdysozoa</taxon>
        <taxon>Nematoda</taxon>
        <taxon>Chromadorea</taxon>
        <taxon>Rhabditida</taxon>
        <taxon>Spirurina</taxon>
        <taxon>Ascaridomorpha</taxon>
        <taxon>Ascaridoidea</taxon>
        <taxon>Anisakidae</taxon>
        <taxon>Anisakis</taxon>
        <taxon>Anisakis simplex complex</taxon>
    </lineage>
</organism>
<keyword evidence="1" id="KW-0677">Repeat</keyword>
<gene>
    <name evidence="3" type="ORF">ASIM_LOCUS1736</name>
</gene>
<evidence type="ECO:0000313" key="4">
    <source>
        <dbReference type="Proteomes" id="UP000267096"/>
    </source>
</evidence>
<dbReference type="Proteomes" id="UP000267096">
    <property type="component" value="Unassembled WGS sequence"/>
</dbReference>
<accession>A0A0M3J2V2</accession>
<evidence type="ECO:0000256" key="2">
    <source>
        <dbReference type="SAM" id="MobiDB-lite"/>
    </source>
</evidence>
<evidence type="ECO:0000313" key="3">
    <source>
        <dbReference type="EMBL" id="VDK19162.1"/>
    </source>
</evidence>
<name>A0A0M3J2V2_ANISI</name>